<dbReference type="RefSeq" id="WP_213147708.1">
    <property type="nucleotide sequence ID" value="NZ_JAGYPE020000007.1"/>
</dbReference>
<sequence>MTIGKCSECGKEGELFTTTSTKIENGRSYSFSVQKDNKLCQTCLDLNMWSSLIISDYRRLDLWKQFAKSRKYDIKLLEFNPTYPKIISVKDRIYKNNEYEHEYINIGFGMNGFMFTGTVHVYKGDVNGMTLLNMECENKKFTYPNNEKLLKFVEKRLVPKLKNKIDPYIMGETFRQRS</sequence>
<dbReference type="Proteomes" id="UP000677265">
    <property type="component" value="Unassembled WGS sequence"/>
</dbReference>
<reference evidence="1" key="1">
    <citation type="submission" date="2021-05" db="EMBL/GenBank/DDBJ databases">
        <title>Novel Bacillus species.</title>
        <authorList>
            <person name="Liu G."/>
        </authorList>
    </citation>
    <scope>NUCLEOTIDE SEQUENCE</scope>
    <source>
        <strain evidence="1 3">FJAT-50051</strain>
    </source>
</reference>
<accession>A0A942YEN9</accession>
<evidence type="ECO:0000313" key="2">
    <source>
        <dbReference type="EMBL" id="MCH6265109.1"/>
    </source>
</evidence>
<keyword evidence="3" id="KW-1185">Reference proteome</keyword>
<evidence type="ECO:0000313" key="3">
    <source>
        <dbReference type="Proteomes" id="UP000677265"/>
    </source>
</evidence>
<gene>
    <name evidence="2" type="ORF">KHB02_006165</name>
    <name evidence="1" type="ORF">KHB02_41705</name>
</gene>
<organism evidence="1">
    <name type="scientific">Neobacillus citreus</name>
    <dbReference type="NCBI Taxonomy" id="2833578"/>
    <lineage>
        <taxon>Bacteria</taxon>
        <taxon>Bacillati</taxon>
        <taxon>Bacillota</taxon>
        <taxon>Bacilli</taxon>
        <taxon>Bacillales</taxon>
        <taxon>Bacillaceae</taxon>
        <taxon>Neobacillus</taxon>
    </lineage>
</organism>
<comment type="caution">
    <text evidence="1">The sequence shown here is derived from an EMBL/GenBank/DDBJ whole genome shotgun (WGS) entry which is preliminary data.</text>
</comment>
<evidence type="ECO:0000313" key="1">
    <source>
        <dbReference type="EMBL" id="MBS4187898.1"/>
    </source>
</evidence>
<dbReference type="EMBL" id="JAGYPE010000009">
    <property type="protein sequence ID" value="MBS4187898.1"/>
    <property type="molecule type" value="Genomic_DNA"/>
</dbReference>
<protein>
    <submittedName>
        <fullName evidence="1">Uncharacterized protein</fullName>
    </submittedName>
</protein>
<name>A0A942YEN9_9BACI</name>
<proteinExistence type="predicted"/>
<dbReference type="AlphaFoldDB" id="A0A942YEN9"/>
<dbReference type="EMBL" id="JAGYPE020000007">
    <property type="protein sequence ID" value="MCH6265109.1"/>
    <property type="molecule type" value="Genomic_DNA"/>
</dbReference>